<dbReference type="GO" id="GO:0008033">
    <property type="term" value="P:tRNA processing"/>
    <property type="evidence" value="ECO:0007669"/>
    <property type="project" value="UniProtKB-KW"/>
</dbReference>
<dbReference type="KEGG" id="ebla:JGUZn3_00170"/>
<sequence length="490" mass="56124">MVPDSGMTFENAPPLINLSECLQAQMGSLEILWCVIPQLRLVGGVVRDILAGEEVHDIDLAAPFSPQRVQALLEAQNIKVVLTGLKHGTVTAVMDKGQSFEITTLRQDIKTDGRHAEVIWTEDWQEDAKRRDFTINAMSCNREGRVYDYFHGFEDLKNRKVRFVGCAARRIQEDALRILRFFRFQARFGAGHPDSQALEAIAGTLPLLAQLSVERIWSELGRILSGPNRYEILVWMMRTGVLPYLLEGQQHVSSEQDLQKKYPINQIGILDNLFQQIEVTKPSYHTFFYGYENTPRDPLLALSILVQNKEIHNKERERFTRSLHLSGAEEKKLAFLQQDQFGIFIKGLGGRLVHVIPPLSSYSIAQLLSEVEHGPLFLFSWKVQSSLFLLRDDKAHLRALEKEGILSPELLEVIFSGQCDYYNFLWEKLRIQIGETLRPQFPLRGRDLMAIGLQAGRNIGFYLARIRAWWLAHGCQPGKNDCLEELRKWL</sequence>
<dbReference type="Pfam" id="PF01743">
    <property type="entry name" value="PolyA_pol"/>
    <property type="match status" value="1"/>
</dbReference>
<dbReference type="PANTHER" id="PTHR46173:SF1">
    <property type="entry name" value="CCA TRNA NUCLEOTIDYLTRANSFERASE 1, MITOCHONDRIAL"/>
    <property type="match status" value="1"/>
</dbReference>
<dbReference type="InterPro" id="IPR050264">
    <property type="entry name" value="Bact_CCA-adding_enz_type3_sf"/>
</dbReference>
<reference evidence="11 12" key="1">
    <citation type="submission" date="2020-08" db="EMBL/GenBank/DDBJ databases">
        <title>Complete genome sequence of Entomobacter blattae G55GP.</title>
        <authorList>
            <person name="Poehlein A."/>
            <person name="Guzman J."/>
            <person name="Daniel R."/>
            <person name="Vilcinskas A."/>
        </authorList>
    </citation>
    <scope>NUCLEOTIDE SEQUENCE [LARGE SCALE GENOMIC DNA]</scope>
    <source>
        <strain evidence="11 12">G55GP</strain>
    </source>
</reference>
<evidence type="ECO:0000256" key="4">
    <source>
        <dbReference type="ARBA" id="ARBA00022695"/>
    </source>
</evidence>
<dbReference type="EMBL" id="CP060244">
    <property type="protein sequence ID" value="QNT77284.1"/>
    <property type="molecule type" value="Genomic_DNA"/>
</dbReference>
<evidence type="ECO:0000313" key="12">
    <source>
        <dbReference type="Proteomes" id="UP000516349"/>
    </source>
</evidence>
<protein>
    <submittedName>
        <fullName evidence="11">CCA-adding enzyme</fullName>
        <ecNumber evidence="11">2.7.7.72</ecNumber>
    </submittedName>
</protein>
<proteinExistence type="inferred from homology"/>
<evidence type="ECO:0000313" key="11">
    <source>
        <dbReference type="EMBL" id="QNT77284.1"/>
    </source>
</evidence>
<name>A0A7H1NNC4_9PROT</name>
<accession>A0A7H1NNC4</accession>
<dbReference type="InterPro" id="IPR043519">
    <property type="entry name" value="NT_sf"/>
</dbReference>
<evidence type="ECO:0000259" key="9">
    <source>
        <dbReference type="Pfam" id="PF01743"/>
    </source>
</evidence>
<evidence type="ECO:0000256" key="3">
    <source>
        <dbReference type="ARBA" id="ARBA00022694"/>
    </source>
</evidence>
<keyword evidence="8" id="KW-0694">RNA-binding</keyword>
<dbReference type="SUPFAM" id="SSF81891">
    <property type="entry name" value="Poly A polymerase C-terminal region-like"/>
    <property type="match status" value="1"/>
</dbReference>
<dbReference type="InterPro" id="IPR032828">
    <property type="entry name" value="PolyA_RNA-bd"/>
</dbReference>
<dbReference type="CDD" id="cd05398">
    <property type="entry name" value="NT_ClassII-CCAase"/>
    <property type="match status" value="1"/>
</dbReference>
<comment type="cofactor">
    <cofactor evidence="1">
        <name>Mg(2+)</name>
        <dbReference type="ChEBI" id="CHEBI:18420"/>
    </cofactor>
</comment>
<keyword evidence="4 11" id="KW-0548">Nucleotidyltransferase</keyword>
<dbReference type="SUPFAM" id="SSF81301">
    <property type="entry name" value="Nucleotidyltransferase"/>
    <property type="match status" value="1"/>
</dbReference>
<dbReference type="RefSeq" id="WP_238996835.1">
    <property type="nucleotide sequence ID" value="NZ_CP060244.1"/>
</dbReference>
<evidence type="ECO:0000256" key="7">
    <source>
        <dbReference type="ARBA" id="ARBA00022842"/>
    </source>
</evidence>
<evidence type="ECO:0000259" key="10">
    <source>
        <dbReference type="Pfam" id="PF12627"/>
    </source>
</evidence>
<dbReference type="Pfam" id="PF12627">
    <property type="entry name" value="PolyA_pol_RNAbd"/>
    <property type="match status" value="1"/>
</dbReference>
<comment type="similarity">
    <text evidence="8">Belongs to the tRNA nucleotidyltransferase/poly(A) polymerase family.</text>
</comment>
<evidence type="ECO:0000256" key="6">
    <source>
        <dbReference type="ARBA" id="ARBA00022741"/>
    </source>
</evidence>
<keyword evidence="2 8" id="KW-0808">Transferase</keyword>
<evidence type="ECO:0000256" key="5">
    <source>
        <dbReference type="ARBA" id="ARBA00022723"/>
    </source>
</evidence>
<organism evidence="11 12">
    <name type="scientific">Entomobacter blattae</name>
    <dbReference type="NCBI Taxonomy" id="2762277"/>
    <lineage>
        <taxon>Bacteria</taxon>
        <taxon>Pseudomonadati</taxon>
        <taxon>Pseudomonadota</taxon>
        <taxon>Alphaproteobacteria</taxon>
        <taxon>Acetobacterales</taxon>
        <taxon>Acetobacteraceae</taxon>
        <taxon>Entomobacter</taxon>
    </lineage>
</organism>
<keyword evidence="6" id="KW-0547">Nucleotide-binding</keyword>
<dbReference type="Proteomes" id="UP000516349">
    <property type="component" value="Chromosome"/>
</dbReference>
<dbReference type="Gene3D" id="1.10.3090.10">
    <property type="entry name" value="cca-adding enzyme, domain 2"/>
    <property type="match status" value="1"/>
</dbReference>
<feature type="domain" description="tRNA nucleotidyltransferase/poly(A) polymerase RNA and SrmB- binding" evidence="10">
    <location>
        <begin position="194"/>
        <end position="249"/>
    </location>
</feature>
<keyword evidence="3" id="KW-0819">tRNA processing</keyword>
<dbReference type="GO" id="GO:0004810">
    <property type="term" value="F:CCA tRNA nucleotidyltransferase activity"/>
    <property type="evidence" value="ECO:0007669"/>
    <property type="project" value="UniProtKB-EC"/>
</dbReference>
<feature type="domain" description="Poly A polymerase head" evidence="9">
    <location>
        <begin position="39"/>
        <end position="162"/>
    </location>
</feature>
<dbReference type="GO" id="GO:0046872">
    <property type="term" value="F:metal ion binding"/>
    <property type="evidence" value="ECO:0007669"/>
    <property type="project" value="UniProtKB-KW"/>
</dbReference>
<dbReference type="InterPro" id="IPR002646">
    <property type="entry name" value="PolA_pol_head_dom"/>
</dbReference>
<evidence type="ECO:0000256" key="1">
    <source>
        <dbReference type="ARBA" id="ARBA00001946"/>
    </source>
</evidence>
<dbReference type="GO" id="GO:0000166">
    <property type="term" value="F:nucleotide binding"/>
    <property type="evidence" value="ECO:0007669"/>
    <property type="project" value="UniProtKB-KW"/>
</dbReference>
<dbReference type="GO" id="GO:0000049">
    <property type="term" value="F:tRNA binding"/>
    <property type="evidence" value="ECO:0007669"/>
    <property type="project" value="TreeGrafter"/>
</dbReference>
<dbReference type="EC" id="2.7.7.72" evidence="11"/>
<dbReference type="AlphaFoldDB" id="A0A7H1NNC4"/>
<keyword evidence="5" id="KW-0479">Metal-binding</keyword>
<keyword evidence="12" id="KW-1185">Reference proteome</keyword>
<dbReference type="PANTHER" id="PTHR46173">
    <property type="entry name" value="CCA TRNA NUCLEOTIDYLTRANSFERASE 1, MITOCHONDRIAL"/>
    <property type="match status" value="1"/>
</dbReference>
<evidence type="ECO:0000256" key="8">
    <source>
        <dbReference type="RuleBase" id="RU003953"/>
    </source>
</evidence>
<dbReference type="Gene3D" id="3.30.460.10">
    <property type="entry name" value="Beta Polymerase, domain 2"/>
    <property type="match status" value="1"/>
</dbReference>
<keyword evidence="7" id="KW-0460">Magnesium</keyword>
<evidence type="ECO:0000256" key="2">
    <source>
        <dbReference type="ARBA" id="ARBA00022679"/>
    </source>
</evidence>
<gene>
    <name evidence="11" type="primary">cca</name>
    <name evidence="11" type="ORF">JGUZn3_00170</name>
</gene>